<evidence type="ECO:0000256" key="8">
    <source>
        <dbReference type="ARBA" id="ARBA00022679"/>
    </source>
</evidence>
<comment type="caution">
    <text evidence="15">The sequence shown here is derived from an EMBL/GenBank/DDBJ whole genome shotgun (WGS) entry which is preliminary data.</text>
</comment>
<dbReference type="EMBL" id="WNWQ01000218">
    <property type="protein sequence ID" value="KAE9973973.1"/>
    <property type="molecule type" value="Genomic_DNA"/>
</dbReference>
<evidence type="ECO:0000256" key="5">
    <source>
        <dbReference type="ARBA" id="ARBA00013194"/>
    </source>
</evidence>
<dbReference type="Pfam" id="PF00303">
    <property type="entry name" value="Thymidylat_synt"/>
    <property type="match status" value="1"/>
</dbReference>
<dbReference type="GO" id="GO:0005739">
    <property type="term" value="C:mitochondrion"/>
    <property type="evidence" value="ECO:0007669"/>
    <property type="project" value="TreeGrafter"/>
</dbReference>
<dbReference type="SMART" id="SM00504">
    <property type="entry name" value="Ubox"/>
    <property type="match status" value="1"/>
</dbReference>
<dbReference type="Gene3D" id="3.30.572.10">
    <property type="entry name" value="Thymidylate synthase/dCMP hydroxymethylase domain"/>
    <property type="match status" value="1"/>
</dbReference>
<evidence type="ECO:0000256" key="13">
    <source>
        <dbReference type="SAM" id="MobiDB-lite"/>
    </source>
</evidence>
<evidence type="ECO:0000256" key="4">
    <source>
        <dbReference type="ARBA" id="ARBA00011947"/>
    </source>
</evidence>
<evidence type="ECO:0000256" key="3">
    <source>
        <dbReference type="ARBA" id="ARBA00011738"/>
    </source>
</evidence>
<evidence type="ECO:0000256" key="7">
    <source>
        <dbReference type="ARBA" id="ARBA00022603"/>
    </source>
</evidence>
<proteinExistence type="inferred from homology"/>
<evidence type="ECO:0000259" key="14">
    <source>
        <dbReference type="PROSITE" id="PS51698"/>
    </source>
</evidence>
<dbReference type="SMART" id="SM00028">
    <property type="entry name" value="TPR"/>
    <property type="match status" value="3"/>
</dbReference>
<feature type="active site" evidence="12">
    <location>
        <position position="216"/>
    </location>
</feature>
<name>A0A8H3YW08_VENIN</name>
<comment type="pathway">
    <text evidence="1">Pyrimidine metabolism; dTTP biosynthesis.</text>
</comment>
<keyword evidence="9" id="KW-0545">Nucleotide biosynthesis</keyword>
<comment type="similarity">
    <text evidence="2">Belongs to the thymidylate synthase family.</text>
</comment>
<dbReference type="InterPro" id="IPR023451">
    <property type="entry name" value="Thymidate_synth/dCMP_Mease_dom"/>
</dbReference>
<dbReference type="HAMAP" id="MF_00008">
    <property type="entry name" value="Thymidy_synth_bact"/>
    <property type="match status" value="1"/>
</dbReference>
<dbReference type="UniPathway" id="UPA00575"/>
<keyword evidence="7" id="KW-0489">Methyltransferase</keyword>
<evidence type="ECO:0000313" key="16">
    <source>
        <dbReference type="Proteomes" id="UP000433883"/>
    </source>
</evidence>
<dbReference type="GO" id="GO:0004799">
    <property type="term" value="F:thymidylate synthase activity"/>
    <property type="evidence" value="ECO:0007669"/>
    <property type="project" value="UniProtKB-EC"/>
</dbReference>
<evidence type="ECO:0000256" key="2">
    <source>
        <dbReference type="ARBA" id="ARBA00009972"/>
    </source>
</evidence>
<dbReference type="PANTHER" id="PTHR11548:SF2">
    <property type="entry name" value="THYMIDYLATE SYNTHASE"/>
    <property type="match status" value="1"/>
</dbReference>
<dbReference type="EC" id="2.1.1.45" evidence="4"/>
<dbReference type="GO" id="GO:0006235">
    <property type="term" value="P:dTTP biosynthetic process"/>
    <property type="evidence" value="ECO:0007669"/>
    <property type="project" value="UniProtKB-UniPathway"/>
</dbReference>
<organism evidence="15 16">
    <name type="scientific">Venturia inaequalis</name>
    <name type="common">Apple scab fungus</name>
    <dbReference type="NCBI Taxonomy" id="5025"/>
    <lineage>
        <taxon>Eukaryota</taxon>
        <taxon>Fungi</taxon>
        <taxon>Dikarya</taxon>
        <taxon>Ascomycota</taxon>
        <taxon>Pezizomycotina</taxon>
        <taxon>Dothideomycetes</taxon>
        <taxon>Pleosporomycetidae</taxon>
        <taxon>Venturiales</taxon>
        <taxon>Venturiaceae</taxon>
        <taxon>Venturia</taxon>
    </lineage>
</organism>
<reference evidence="15 16" key="1">
    <citation type="submission" date="2019-11" db="EMBL/GenBank/DDBJ databases">
        <title>Venturia inaequalis Genome Resource.</title>
        <authorList>
            <person name="Lichtner F.J."/>
        </authorList>
    </citation>
    <scope>NUCLEOTIDE SEQUENCE [LARGE SCALE GENOMIC DNA]</scope>
    <source>
        <strain evidence="15">Bline_iso_100314</strain>
    </source>
</reference>
<evidence type="ECO:0000256" key="12">
    <source>
        <dbReference type="PROSITE-ProRule" id="PRU10016"/>
    </source>
</evidence>
<dbReference type="InterPro" id="IPR013083">
    <property type="entry name" value="Znf_RING/FYVE/PHD"/>
</dbReference>
<dbReference type="PROSITE" id="PS00091">
    <property type="entry name" value="THYMIDYLATE_SYNTHASE"/>
    <property type="match status" value="1"/>
</dbReference>
<dbReference type="InterPro" id="IPR020940">
    <property type="entry name" value="Thymidylate_synthase_AS"/>
</dbReference>
<evidence type="ECO:0000256" key="11">
    <source>
        <dbReference type="ARBA" id="ARBA00047344"/>
    </source>
</evidence>
<feature type="region of interest" description="Disordered" evidence="13">
    <location>
        <begin position="1"/>
        <end position="38"/>
    </location>
</feature>
<evidence type="ECO:0000256" key="6">
    <source>
        <dbReference type="ARBA" id="ARBA00015931"/>
    </source>
</evidence>
<evidence type="ECO:0000256" key="9">
    <source>
        <dbReference type="ARBA" id="ARBA00022727"/>
    </source>
</evidence>
<evidence type="ECO:0000256" key="1">
    <source>
        <dbReference type="ARBA" id="ARBA00004992"/>
    </source>
</evidence>
<dbReference type="SUPFAM" id="SSF55831">
    <property type="entry name" value="Thymidylate synthase/dCMP hydroxymethylase"/>
    <property type="match status" value="1"/>
</dbReference>
<evidence type="ECO:0000256" key="10">
    <source>
        <dbReference type="ARBA" id="ARBA00023110"/>
    </source>
</evidence>
<dbReference type="AlphaFoldDB" id="A0A8H3YW08"/>
<dbReference type="GO" id="GO:0005829">
    <property type="term" value="C:cytosol"/>
    <property type="evidence" value="ECO:0007669"/>
    <property type="project" value="TreeGrafter"/>
</dbReference>
<keyword evidence="8" id="KW-0808">Transferase</keyword>
<accession>A0A8H3YW08</accession>
<dbReference type="SUPFAM" id="SSF48452">
    <property type="entry name" value="TPR-like"/>
    <property type="match status" value="1"/>
</dbReference>
<dbReference type="FunFam" id="3.30.572.10:FF:000005">
    <property type="entry name" value="Thymidylate synthase"/>
    <property type="match status" value="1"/>
</dbReference>
<dbReference type="InterPro" id="IPR000398">
    <property type="entry name" value="Thymidylate_synthase"/>
</dbReference>
<dbReference type="Pfam" id="PF04564">
    <property type="entry name" value="U-box"/>
    <property type="match status" value="1"/>
</dbReference>
<protein>
    <recommendedName>
        <fullName evidence="6">Thymidylate synthase</fullName>
        <ecNumber evidence="4">2.1.1.45</ecNumber>
        <ecNumber evidence="5">5.2.1.8</ecNumber>
    </recommendedName>
</protein>
<dbReference type="InterPro" id="IPR003613">
    <property type="entry name" value="Ubox_domain"/>
</dbReference>
<gene>
    <name evidence="15" type="ORF">BLS_003325</name>
</gene>
<evidence type="ECO:0000313" key="15">
    <source>
        <dbReference type="EMBL" id="KAE9973973.1"/>
    </source>
</evidence>
<dbReference type="GO" id="GO:0006231">
    <property type="term" value="P:dTMP biosynthetic process"/>
    <property type="evidence" value="ECO:0007669"/>
    <property type="project" value="InterPro"/>
</dbReference>
<keyword evidence="10" id="KW-0413">Isomerase</keyword>
<dbReference type="EC" id="5.2.1.8" evidence="5"/>
<dbReference type="InterPro" id="IPR036926">
    <property type="entry name" value="Thymidate_synth/dCMP_Mease_sf"/>
</dbReference>
<dbReference type="CDD" id="cd00351">
    <property type="entry name" value="TS_Pyrimidine_HMase"/>
    <property type="match status" value="1"/>
</dbReference>
<dbReference type="GO" id="GO:0016567">
    <property type="term" value="P:protein ubiquitination"/>
    <property type="evidence" value="ECO:0007669"/>
    <property type="project" value="InterPro"/>
</dbReference>
<dbReference type="SUPFAM" id="SSF57850">
    <property type="entry name" value="RING/U-box"/>
    <property type="match status" value="1"/>
</dbReference>
<dbReference type="NCBIfam" id="TIGR03284">
    <property type="entry name" value="thym_sym"/>
    <property type="match status" value="1"/>
</dbReference>
<dbReference type="InterPro" id="IPR045097">
    <property type="entry name" value="Thymidate_synth/dCMP_Mease"/>
</dbReference>
<dbReference type="PANTHER" id="PTHR11548">
    <property type="entry name" value="THYMIDYLATE SYNTHASE 1"/>
    <property type="match status" value="1"/>
</dbReference>
<keyword evidence="10" id="KW-0697">Rotamase</keyword>
<comment type="catalytic activity">
    <reaction evidence="11">
        <text>dUMP + (6R)-5,10-methylene-5,6,7,8-tetrahydrofolate = 7,8-dihydrofolate + dTMP</text>
        <dbReference type="Rhea" id="RHEA:12104"/>
        <dbReference type="ChEBI" id="CHEBI:15636"/>
        <dbReference type="ChEBI" id="CHEBI:57451"/>
        <dbReference type="ChEBI" id="CHEBI:63528"/>
        <dbReference type="ChEBI" id="CHEBI:246422"/>
        <dbReference type="EC" id="2.1.1.45"/>
    </reaction>
</comment>
<comment type="subunit">
    <text evidence="3">Homodimer.</text>
</comment>
<sequence>MAPPSAAEIGPASGPDVILEAKRPIESSPNPQASPDHEEHQYLDLIRDILENGEHRPDRTGTGTYSLFAPPQLRFALSRPSSQPNAEPTPILPLLTTKRVFLRAVIAELLWFVAGCTSSKPLSDQGIKIWDGNGSREYLDSVGLSHREEGDLGPVYGFQWRHFGAEYVDARTDYTGQGVDQLADIMDKLKNKPYDRRIILSAWNPADLTKMALPPCHMFAQFYVSFARPGDKQAAHAEGKRPKGILHCILYQRSCDMGLGVPFNIASYALLTHMLAHVCDLIPGTFTHTMGDAHVYLDHVDALKVQLEREPKDFPELEISRQKGGSIDGWDVGDFVVKGYNPHKGIAMKMSCFKNGEYAEAEMLYGHAIQKNSSSPILYTNRANARLKLGKYNAVIDDCIRSIEVSKDNLKAYYFLAQAQFELHHPNEALTSAITAYNLCASSHTATSNAFSIATYVLKCKKAKWDLRERDRLRRRNALLNELETKLEQDRNTDFSDIEERQRAGEFGDIGAKEEKDLVKKAFEDKITELRNIFAIADPTNMALREVPDYLIDTISFEIMHDPVITKTGQSYERATIVEHLKRNPTDPLSRTPLVVGELRQNVALKKACDDFWEQNSGWAYDW</sequence>
<feature type="domain" description="U-box" evidence="14">
    <location>
        <begin position="546"/>
        <end position="619"/>
    </location>
</feature>
<dbReference type="InterPro" id="IPR011990">
    <property type="entry name" value="TPR-like_helical_dom_sf"/>
</dbReference>
<dbReference type="Gene3D" id="1.25.40.10">
    <property type="entry name" value="Tetratricopeptide repeat domain"/>
    <property type="match status" value="1"/>
</dbReference>
<dbReference type="Gene3D" id="3.30.40.10">
    <property type="entry name" value="Zinc/RING finger domain, C3HC4 (zinc finger)"/>
    <property type="match status" value="1"/>
</dbReference>
<dbReference type="Proteomes" id="UP000433883">
    <property type="component" value="Unassembled WGS sequence"/>
</dbReference>
<dbReference type="GO" id="GO:0032259">
    <property type="term" value="P:methylation"/>
    <property type="evidence" value="ECO:0007669"/>
    <property type="project" value="UniProtKB-KW"/>
</dbReference>
<dbReference type="PRINTS" id="PR00108">
    <property type="entry name" value="THYMDSNTHASE"/>
</dbReference>
<dbReference type="PROSITE" id="PS51698">
    <property type="entry name" value="U_BOX"/>
    <property type="match status" value="1"/>
</dbReference>
<dbReference type="GO" id="GO:0004842">
    <property type="term" value="F:ubiquitin-protein transferase activity"/>
    <property type="evidence" value="ECO:0007669"/>
    <property type="project" value="InterPro"/>
</dbReference>
<dbReference type="GO" id="GO:0003755">
    <property type="term" value="F:peptidyl-prolyl cis-trans isomerase activity"/>
    <property type="evidence" value="ECO:0007669"/>
    <property type="project" value="UniProtKB-KW"/>
</dbReference>
<dbReference type="InterPro" id="IPR019734">
    <property type="entry name" value="TPR_rpt"/>
</dbReference>